<dbReference type="InterPro" id="IPR010305">
    <property type="entry name" value="YgdI/YgdR-like"/>
</dbReference>
<evidence type="ECO:0000313" key="8">
    <source>
        <dbReference type="Proteomes" id="UP000627464"/>
    </source>
</evidence>
<dbReference type="Proteomes" id="UP000627464">
    <property type="component" value="Unassembled WGS sequence"/>
</dbReference>
<dbReference type="SUPFAM" id="SSF50182">
    <property type="entry name" value="Sm-like ribonucleoproteins"/>
    <property type="match status" value="1"/>
</dbReference>
<dbReference type="InterPro" id="IPR047807">
    <property type="entry name" value="YgdI/YgdR-like_SH3-like"/>
</dbReference>
<comment type="caution">
    <text evidence="7">The sequence shown here is derived from an EMBL/GenBank/DDBJ whole genome shotgun (WGS) entry which is preliminary data.</text>
</comment>
<dbReference type="EMBL" id="BMFZ01000002">
    <property type="protein sequence ID" value="GGA36776.1"/>
    <property type="molecule type" value="Genomic_DNA"/>
</dbReference>
<dbReference type="Pfam" id="PF06004">
    <property type="entry name" value="DUF903"/>
    <property type="match status" value="1"/>
</dbReference>
<dbReference type="PROSITE" id="PS51257">
    <property type="entry name" value="PROKAR_LIPOPROTEIN"/>
    <property type="match status" value="1"/>
</dbReference>
<protein>
    <submittedName>
        <fullName evidence="7">Membrane protein</fullName>
    </submittedName>
</protein>
<keyword evidence="4" id="KW-0564">Palmitate</keyword>
<evidence type="ECO:0000256" key="1">
    <source>
        <dbReference type="ARBA" id="ARBA00022475"/>
    </source>
</evidence>
<evidence type="ECO:0000256" key="4">
    <source>
        <dbReference type="ARBA" id="ARBA00023139"/>
    </source>
</evidence>
<name>A0ABQ1G4Y4_9GAMM</name>
<evidence type="ECO:0000313" key="7">
    <source>
        <dbReference type="EMBL" id="GGA36776.1"/>
    </source>
</evidence>
<evidence type="ECO:0000256" key="3">
    <source>
        <dbReference type="ARBA" id="ARBA00023136"/>
    </source>
</evidence>
<dbReference type="NCBIfam" id="NF033216">
    <property type="entry name" value="lipo_YgdI_YgdR"/>
    <property type="match status" value="1"/>
</dbReference>
<sequence>MINKIALLPVVVLILGLTGCTSNYTVNTKSGDSFISHGKPELDQSTGMTSYIDLNGDYHLMNTNDIAGMTKI</sequence>
<keyword evidence="3" id="KW-0472">Membrane</keyword>
<dbReference type="InterPro" id="IPR010920">
    <property type="entry name" value="LSM_dom_sf"/>
</dbReference>
<gene>
    <name evidence="7" type="ORF">GCM10011328_09580</name>
</gene>
<reference evidence="8" key="1">
    <citation type="journal article" date="2019" name="Int. J. Syst. Evol. Microbiol.">
        <title>The Global Catalogue of Microorganisms (GCM) 10K type strain sequencing project: providing services to taxonomists for standard genome sequencing and annotation.</title>
        <authorList>
            <consortium name="The Broad Institute Genomics Platform"/>
            <consortium name="The Broad Institute Genome Sequencing Center for Infectious Disease"/>
            <person name="Wu L."/>
            <person name="Ma J."/>
        </authorList>
    </citation>
    <scope>NUCLEOTIDE SEQUENCE [LARGE SCALE GENOMIC DNA]</scope>
    <source>
        <strain evidence="8">CGMCC 1.12806</strain>
    </source>
</reference>
<dbReference type="PANTHER" id="PTHR37011:SF2">
    <property type="entry name" value="LIPOPROTEIN"/>
    <property type="match status" value="1"/>
</dbReference>
<evidence type="ECO:0000256" key="2">
    <source>
        <dbReference type="ARBA" id="ARBA00022729"/>
    </source>
</evidence>
<feature type="domain" description="Lipoprotein YgdI/YgdR-like SH3-like" evidence="6">
    <location>
        <begin position="23"/>
        <end position="70"/>
    </location>
</feature>
<accession>A0ABQ1G4Y4</accession>
<evidence type="ECO:0000259" key="6">
    <source>
        <dbReference type="Pfam" id="PF06004"/>
    </source>
</evidence>
<keyword evidence="2" id="KW-0732">Signal</keyword>
<proteinExistence type="predicted"/>
<keyword evidence="8" id="KW-1185">Reference proteome</keyword>
<keyword evidence="5" id="KW-0449">Lipoprotein</keyword>
<keyword evidence="1" id="KW-1003">Cell membrane</keyword>
<dbReference type="Gene3D" id="2.30.30.100">
    <property type="match status" value="1"/>
</dbReference>
<organism evidence="7 8">
    <name type="scientific">Hafnia psychrotolerans</name>
    <dbReference type="NCBI Taxonomy" id="1477018"/>
    <lineage>
        <taxon>Bacteria</taxon>
        <taxon>Pseudomonadati</taxon>
        <taxon>Pseudomonadota</taxon>
        <taxon>Gammaproteobacteria</taxon>
        <taxon>Enterobacterales</taxon>
        <taxon>Hafniaceae</taxon>
        <taxon>Hafnia</taxon>
    </lineage>
</organism>
<dbReference type="PANTHER" id="PTHR37011">
    <property type="entry name" value="POT FAMILY PEPTIDE TRANSPORT PROTEIN-RELATED"/>
    <property type="match status" value="1"/>
</dbReference>
<evidence type="ECO:0000256" key="5">
    <source>
        <dbReference type="ARBA" id="ARBA00023288"/>
    </source>
</evidence>
<dbReference type="RefSeq" id="WP_229746374.1">
    <property type="nucleotide sequence ID" value="NZ_BMFZ01000002.1"/>
</dbReference>